<dbReference type="CDD" id="cd23645">
    <property type="entry name" value="HFD_Dpb3-like"/>
    <property type="match status" value="1"/>
</dbReference>
<dbReference type="InterPro" id="IPR009072">
    <property type="entry name" value="Histone-fold"/>
</dbReference>
<feature type="compositionally biased region" description="Basic and acidic residues" evidence="3">
    <location>
        <begin position="163"/>
        <end position="173"/>
    </location>
</feature>
<evidence type="ECO:0000313" key="6">
    <source>
        <dbReference type="Proteomes" id="UP001217582"/>
    </source>
</evidence>
<accession>A0AAJ6CJS3</accession>
<keyword evidence="2" id="KW-0539">Nucleus</keyword>
<feature type="region of interest" description="Disordered" evidence="3">
    <location>
        <begin position="1"/>
        <end position="57"/>
    </location>
</feature>
<dbReference type="InterPro" id="IPR003958">
    <property type="entry name" value="CBFA_NFYB_domain"/>
</dbReference>
<organism evidence="5 6">
    <name type="scientific">Malassezia arunalokei</name>
    <dbReference type="NCBI Taxonomy" id="1514897"/>
    <lineage>
        <taxon>Eukaryota</taxon>
        <taxon>Fungi</taxon>
        <taxon>Dikarya</taxon>
        <taxon>Basidiomycota</taxon>
        <taxon>Ustilaginomycotina</taxon>
        <taxon>Malasseziomycetes</taxon>
        <taxon>Malasseziales</taxon>
        <taxon>Malasseziaceae</taxon>
        <taxon>Malassezia</taxon>
    </lineage>
</organism>
<keyword evidence="5" id="KW-0548">Nucleotidyltransferase</keyword>
<feature type="domain" description="Transcription factor CBF/NF-Y/archaeal histone" evidence="4">
    <location>
        <begin position="60"/>
        <end position="122"/>
    </location>
</feature>
<proteinExistence type="predicted"/>
<dbReference type="PANTHER" id="PTHR10252:SF54">
    <property type="entry name" value="CHROMATIN ACCESSIBILITY COMPLEX PROTEIN 1"/>
    <property type="match status" value="1"/>
</dbReference>
<keyword evidence="5" id="KW-0808">Transferase</keyword>
<feature type="compositionally biased region" description="Low complexity" evidence="3">
    <location>
        <begin position="19"/>
        <end position="30"/>
    </location>
</feature>
<dbReference type="PANTHER" id="PTHR10252">
    <property type="entry name" value="HISTONE-LIKE TRANSCRIPTION FACTOR CCAAT-RELATED"/>
    <property type="match status" value="1"/>
</dbReference>
<dbReference type="EMBL" id="CP119916">
    <property type="protein sequence ID" value="WFD14107.1"/>
    <property type="molecule type" value="Genomic_DNA"/>
</dbReference>
<dbReference type="GO" id="GO:0006261">
    <property type="term" value="P:DNA-templated DNA replication"/>
    <property type="evidence" value="ECO:0007669"/>
    <property type="project" value="TreeGrafter"/>
</dbReference>
<feature type="region of interest" description="Disordered" evidence="3">
    <location>
        <begin position="149"/>
        <end position="209"/>
    </location>
</feature>
<reference evidence="5 6" key="1">
    <citation type="submission" date="2023-03" db="EMBL/GenBank/DDBJ databases">
        <title>Mating type loci evolution in Malassezia.</title>
        <authorList>
            <person name="Coelho M.A."/>
        </authorList>
    </citation>
    <scope>NUCLEOTIDE SEQUENCE [LARGE SCALE GENOMIC DNA]</scope>
    <source>
        <strain evidence="5 6">CBS 13387</strain>
    </source>
</reference>
<evidence type="ECO:0000259" key="4">
    <source>
        <dbReference type="Pfam" id="PF00808"/>
    </source>
</evidence>
<dbReference type="Gene3D" id="1.10.20.10">
    <property type="entry name" value="Histone, subunit A"/>
    <property type="match status" value="1"/>
</dbReference>
<comment type="subcellular location">
    <subcellularLocation>
        <location evidence="1">Nucleus</location>
    </subcellularLocation>
</comment>
<evidence type="ECO:0000256" key="3">
    <source>
        <dbReference type="SAM" id="MobiDB-lite"/>
    </source>
</evidence>
<dbReference type="GO" id="GO:0008623">
    <property type="term" value="C:CHRAC"/>
    <property type="evidence" value="ECO:0007669"/>
    <property type="project" value="TreeGrafter"/>
</dbReference>
<dbReference type="AlphaFoldDB" id="A0AAJ6CJS3"/>
<dbReference type="EC" id="2.7.7.7" evidence="5"/>
<evidence type="ECO:0000256" key="2">
    <source>
        <dbReference type="ARBA" id="ARBA00023242"/>
    </source>
</evidence>
<dbReference type="GO" id="GO:0046982">
    <property type="term" value="F:protein heterodimerization activity"/>
    <property type="evidence" value="ECO:0007669"/>
    <property type="project" value="InterPro"/>
</dbReference>
<sequence length="209" mass="22904">MDTTAPEEQATTLPPEQPEAPVDVSVPESSESTKEAVAPSASSRRAPRPSLPPQKGTTVFPLARVSKIIKADSAVDICGKEATFLISAATELFVRKFAEEGCTNARLEKRKMVRYDDMAKAVTQNEYMDFLRDIVPMTMPLSMALKLREERDQPTTEPSEAQQQDKEQDKDESLFEAPPTPQASDANDVTMEEAGHDASQPEEVAGHVV</sequence>
<name>A0AAJ6CJS3_9BASI</name>
<dbReference type="Pfam" id="PF00808">
    <property type="entry name" value="CBFD_NFYB_HMF"/>
    <property type="match status" value="1"/>
</dbReference>
<protein>
    <submittedName>
        <fullName evidence="5">DNA-directed DNA polymerase</fullName>
        <ecNumber evidence="5">2.7.7.7</ecNumber>
    </submittedName>
</protein>
<dbReference type="SUPFAM" id="SSF47113">
    <property type="entry name" value="Histone-fold"/>
    <property type="match status" value="1"/>
</dbReference>
<keyword evidence="6" id="KW-1185">Reference proteome</keyword>
<evidence type="ECO:0000313" key="5">
    <source>
        <dbReference type="EMBL" id="WFD14107.1"/>
    </source>
</evidence>
<dbReference type="Proteomes" id="UP001217582">
    <property type="component" value="Chromosome 1"/>
</dbReference>
<evidence type="ECO:0000256" key="1">
    <source>
        <dbReference type="ARBA" id="ARBA00004123"/>
    </source>
</evidence>
<gene>
    <name evidence="5" type="ORF">MARU1_000103</name>
</gene>
<dbReference type="InterPro" id="IPR050568">
    <property type="entry name" value="Transcr_DNA_Rep_Reg"/>
</dbReference>
<dbReference type="GO" id="GO:0003887">
    <property type="term" value="F:DNA-directed DNA polymerase activity"/>
    <property type="evidence" value="ECO:0007669"/>
    <property type="project" value="UniProtKB-KW"/>
</dbReference>
<keyword evidence="5" id="KW-0239">DNA-directed DNA polymerase</keyword>